<dbReference type="InterPro" id="IPR012337">
    <property type="entry name" value="RNaseH-like_sf"/>
</dbReference>
<accession>A0A061EXG1</accession>
<feature type="region of interest" description="Disordered" evidence="1">
    <location>
        <begin position="847"/>
        <end position="868"/>
    </location>
</feature>
<dbReference type="HOGENOM" id="CLU_001916_0_0_1"/>
<dbReference type="GO" id="GO:0003676">
    <property type="term" value="F:nucleic acid binding"/>
    <property type="evidence" value="ECO:0007669"/>
    <property type="project" value="InterPro"/>
</dbReference>
<name>A0A061EXG1_THECC</name>
<dbReference type="Pfam" id="PF13966">
    <property type="entry name" value="zf-RVT"/>
    <property type="match status" value="1"/>
</dbReference>
<dbReference type="EMBL" id="CM001883">
    <property type="protein sequence ID" value="EOY06959.1"/>
    <property type="molecule type" value="Genomic_DNA"/>
</dbReference>
<dbReference type="InterPro" id="IPR044730">
    <property type="entry name" value="RNase_H-like_dom_plant"/>
</dbReference>
<evidence type="ECO:0000259" key="4">
    <source>
        <dbReference type="Pfam" id="PF14111"/>
    </source>
</evidence>
<dbReference type="eggNOG" id="KOG1075">
    <property type="taxonomic scope" value="Eukaryota"/>
</dbReference>
<dbReference type="InterPro" id="IPR036397">
    <property type="entry name" value="RNaseH_sf"/>
</dbReference>
<dbReference type="Pfam" id="PF13456">
    <property type="entry name" value="RVT_3"/>
    <property type="match status" value="1"/>
</dbReference>
<dbReference type="Gene3D" id="3.30.420.10">
    <property type="entry name" value="Ribonuclease H-like superfamily/Ribonuclease H"/>
    <property type="match status" value="1"/>
</dbReference>
<dbReference type="InterPro" id="IPR002156">
    <property type="entry name" value="RNaseH_domain"/>
</dbReference>
<feature type="region of interest" description="Disordered" evidence="1">
    <location>
        <begin position="1"/>
        <end position="61"/>
    </location>
</feature>
<keyword evidence="6" id="KW-1185">Reference proteome</keyword>
<feature type="compositionally biased region" description="Basic and acidic residues" evidence="1">
    <location>
        <begin position="336"/>
        <end position="347"/>
    </location>
</feature>
<dbReference type="Pfam" id="PF14111">
    <property type="entry name" value="DUF4283"/>
    <property type="match status" value="1"/>
</dbReference>
<feature type="compositionally biased region" description="Pro residues" evidence="1">
    <location>
        <begin position="1"/>
        <end position="17"/>
    </location>
</feature>
<dbReference type="PANTHER" id="PTHR33116">
    <property type="entry name" value="REVERSE TRANSCRIPTASE ZINC-BINDING DOMAIN-CONTAINING PROTEIN-RELATED-RELATED"/>
    <property type="match status" value="1"/>
</dbReference>
<feature type="region of interest" description="Disordered" evidence="1">
    <location>
        <begin position="303"/>
        <end position="368"/>
    </location>
</feature>
<dbReference type="SUPFAM" id="SSF53098">
    <property type="entry name" value="Ribonuclease H-like"/>
    <property type="match status" value="1"/>
</dbReference>
<dbReference type="InParanoid" id="A0A061EXG1"/>
<feature type="region of interest" description="Disordered" evidence="1">
    <location>
        <begin position="423"/>
        <end position="442"/>
    </location>
</feature>
<dbReference type="GO" id="GO:0004523">
    <property type="term" value="F:RNA-DNA hybrid ribonuclease activity"/>
    <property type="evidence" value="ECO:0007669"/>
    <property type="project" value="InterPro"/>
</dbReference>
<evidence type="ECO:0000256" key="1">
    <source>
        <dbReference type="SAM" id="MobiDB-lite"/>
    </source>
</evidence>
<proteinExistence type="predicted"/>
<dbReference type="InterPro" id="IPR025558">
    <property type="entry name" value="DUF4283"/>
</dbReference>
<feature type="region of interest" description="Disordered" evidence="1">
    <location>
        <begin position="617"/>
        <end position="636"/>
    </location>
</feature>
<dbReference type="Proteomes" id="UP000026915">
    <property type="component" value="Chromosome 5"/>
</dbReference>
<evidence type="ECO:0000259" key="3">
    <source>
        <dbReference type="Pfam" id="PF13966"/>
    </source>
</evidence>
<evidence type="ECO:0000259" key="2">
    <source>
        <dbReference type="Pfam" id="PF13456"/>
    </source>
</evidence>
<evidence type="ECO:0000313" key="5">
    <source>
        <dbReference type="EMBL" id="EOY06959.1"/>
    </source>
</evidence>
<dbReference type="Gramene" id="EOY06959">
    <property type="protein sequence ID" value="EOY06959"/>
    <property type="gene ID" value="TCM_021521"/>
</dbReference>
<dbReference type="InterPro" id="IPR026960">
    <property type="entry name" value="RVT-Znf"/>
</dbReference>
<feature type="domain" description="RNase H type-1" evidence="2">
    <location>
        <begin position="1799"/>
        <end position="1917"/>
    </location>
</feature>
<gene>
    <name evidence="5" type="ORF">TCM_021521</name>
</gene>
<dbReference type="CDD" id="cd06222">
    <property type="entry name" value="RNase_H_like"/>
    <property type="match status" value="1"/>
</dbReference>
<dbReference type="PANTHER" id="PTHR33116:SF80">
    <property type="entry name" value="REVERSE TRANSCRIPTASE ZINC-BINDING DOMAIN-CONTAINING PROTEIN"/>
    <property type="match status" value="1"/>
</dbReference>
<dbReference type="SUPFAM" id="SSF56219">
    <property type="entry name" value="DNase I-like"/>
    <property type="match status" value="1"/>
</dbReference>
<reference evidence="5 6" key="1">
    <citation type="journal article" date="2013" name="Genome Biol.">
        <title>The genome sequence of the most widely cultivated cacao type and its use to identify candidate genes regulating pod color.</title>
        <authorList>
            <person name="Motamayor J.C."/>
            <person name="Mockaitis K."/>
            <person name="Schmutz J."/>
            <person name="Haiminen N."/>
            <person name="Iii D.L."/>
            <person name="Cornejo O."/>
            <person name="Findley S.D."/>
            <person name="Zheng P."/>
            <person name="Utro F."/>
            <person name="Royaert S."/>
            <person name="Saski C."/>
            <person name="Jenkins J."/>
            <person name="Podicheti R."/>
            <person name="Zhao M."/>
            <person name="Scheffler B.E."/>
            <person name="Stack J.C."/>
            <person name="Feltus F.A."/>
            <person name="Mustiga G.M."/>
            <person name="Amores F."/>
            <person name="Phillips W."/>
            <person name="Marelli J.P."/>
            <person name="May G.D."/>
            <person name="Shapiro H."/>
            <person name="Ma J."/>
            <person name="Bustamante C.D."/>
            <person name="Schnell R.J."/>
            <person name="Main D."/>
            <person name="Gilbert D."/>
            <person name="Parida L."/>
            <person name="Kuhn D.N."/>
        </authorList>
    </citation>
    <scope>NUCLEOTIDE SEQUENCE [LARGE SCALE GENOMIC DNA]</scope>
    <source>
        <strain evidence="6">cv. Matina 1-6</strain>
    </source>
</reference>
<feature type="compositionally biased region" description="Polar residues" evidence="1">
    <location>
        <begin position="22"/>
        <end position="34"/>
    </location>
</feature>
<sequence length="1951" mass="222006">MAAGRPPDPSNPPPPPVSSFSMLQGTNQNTKDPTNPQPPVNNVGLQATDVQKPPVSPRAQKKSFLSVAAGEKPPIIPTNREPFWYRDRPAVAFFEDEIVALAQPFKHSMVGKFSRMPKLNDIRAAFKGIGLVGVYEIRWLDYKHILIHLSNEQDLNRLWMRQAWFIANQKMRVFKWSPDFQPEKESSLVPVWISFPNLRAHLYEKSALLMIAKSVGRPLFVDEATANGTRPSVARVCVEYDCQQPPLEQIWIVSRDRRTGDITGGFQQKVDFAKLPNYCTHCCHVGHSASTCLVMGHRMEKANNSNAQPYTGRKQAENDGKEVANKPTGDLMSCKGTDRKNIEERPTAADTVPGEDVAAAAEKKTKNPSREVPLKLFPRWQEVGSLDRPAVQVSIDAETVLENEGKEQYSSLNRFTVLGSVEKEENDEQQQMEKQGQKDDENSALERKNLLSGPPVAVADRQDTGAVKTCGFQAGRRLGSVNPKPKQQQFFSSKQVEDTADVVHITAVEEQTMFAVNKNDNSISVGAEFGADFPVKPQAVDGGMQESSHVNRVHGQRENFFGNRETSPAGKSYAIEPPVVPAAGKSDVRCSLKGERDMKLTTPAEVVPAFAETLMHGDGQQKAERGSGAKHESGASNKNNFLGALQCIAERQDNVTIGISEMHEGLKMGSNVFKANMQQQIMDDKGEKLVTVGKEANFSNSATSRFSGHGRLDDVDGTGYVLDDSALLNRDQQNIQRGGENTQKITVRKHKLKKKAKPVLTGLVPVMVIENDEVFLKEAEPAASPQLVSCHSSLAEENVLVSKIAAEKYERQEGHDENDPNMGLNLTVCGFNKELSFVPSNAGTSSFNSHAAHAKKDDPGGDNLEISSMQPLADSDSVNLEVHPCIARRRKSESSLDHEYVRRRLGFETVISNVSHKIWIFCSEEIGCEILLDHVQYLHVKITVPWLSHPIFSSLVYAKCTRQERLELWNCLRSISWDMQGPWMVGGDFNSILSSAERLHGAHPHSGSMEDFATMLLDCGLLDAGYEGNNFTWTNNHMFQRLDRVVYNHEWADCFNNTRIQHLNRDGSDHCPLLISCNNTVQRGPSNFRFLHAWTHHHDFIPFVEKSWRVPMQATGMLVFWQKQQRLKRDLKWWNKQIFGDIFHNLKLAEAEAAERELHFQQDPSILNRNLMHKAYAKLNRQLSIEESFWQQKSGVKWLVEGERNTKFFHMRMKKKRVRGHIFRIQDQEGNIFEEPSLIKNSAVDFFQNLLKAENCDLSSHLSFADDIVIFTNGCRSSLQKILNFLQEYEQVSGQQVNHQKSCFITANGCALSRRQIISHTTGFHHKTLPVTYLGAPLHKGPKKVFLFDSLISKIRDRISGWENKILSPGGRITLLRSVLSSQPMYLLQVLKPPVTVIEKIERIFNSFLWGDSNDGKKLHWTVWSKITFPVSEGGLDIRNLRDVFEAFSLKLWWRFQTCNSLWTKFLRTKYCLGRIPHFVQPKLHDSQVWKRMIVGRDVALQNIRWRIGKGELFFWHDCWMGDQPLATLCPSFHNDMSHVHKFYNGDVWDIEKLSSCLPTSLVDEILQIPFDRSQEDVAYWALTSNGDFSLWSAWEAIRQRQTPNALFSLIWHRSIPLSISFFLWRVLNNWIPVELRMKDKGIHLASKCVCCRSEESLIHVLWENPVATQVWFFFAKSFQIYVSKPNHISQIIWAWFFSGDYTRNGHIRILIPLFICWFLWLERNDAKHRHMGMYPNRVIWRIMKLLNQLYAGSLLKQWQWKGDTDIATMWGFKFPPKYCTSPQIIYWIKPFIGEYKLNVDGSSKSNLNAAGGGVLRDHTGKLAFAFSENLGPLPSLQAELHALLRGLLLCKERNITNLWIEMDALVAVQMVQQSQKGSHDIRYLLESIRLCLRSFSYRISHIYREGNQAADFLSNKGQTHQSLCVFSEAQGELIGILKLDKLNLPYVRFR</sequence>
<protein>
    <submittedName>
        <fullName evidence="5">Uncharacterized protein</fullName>
    </submittedName>
</protein>
<dbReference type="OMA" id="THIAYEN"/>
<dbReference type="Gene3D" id="3.60.10.10">
    <property type="entry name" value="Endonuclease/exonuclease/phosphatase"/>
    <property type="match status" value="1"/>
</dbReference>
<evidence type="ECO:0000313" key="6">
    <source>
        <dbReference type="Proteomes" id="UP000026915"/>
    </source>
</evidence>
<feature type="domain" description="Reverse transcriptase zinc-binding" evidence="3">
    <location>
        <begin position="1589"/>
        <end position="1672"/>
    </location>
</feature>
<feature type="compositionally biased region" description="Basic and acidic residues" evidence="1">
    <location>
        <begin position="314"/>
        <end position="324"/>
    </location>
</feature>
<dbReference type="InterPro" id="IPR036691">
    <property type="entry name" value="Endo/exonu/phosph_ase_sf"/>
</dbReference>
<feature type="domain" description="DUF4283" evidence="4">
    <location>
        <begin position="103"/>
        <end position="183"/>
    </location>
</feature>
<feature type="compositionally biased region" description="Basic and acidic residues" evidence="1">
    <location>
        <begin position="619"/>
        <end position="633"/>
    </location>
</feature>
<organism evidence="5 6">
    <name type="scientific">Theobroma cacao</name>
    <name type="common">Cacao</name>
    <name type="synonym">Cocoa</name>
    <dbReference type="NCBI Taxonomy" id="3641"/>
    <lineage>
        <taxon>Eukaryota</taxon>
        <taxon>Viridiplantae</taxon>
        <taxon>Streptophyta</taxon>
        <taxon>Embryophyta</taxon>
        <taxon>Tracheophyta</taxon>
        <taxon>Spermatophyta</taxon>
        <taxon>Magnoliopsida</taxon>
        <taxon>eudicotyledons</taxon>
        <taxon>Gunneridae</taxon>
        <taxon>Pentapetalae</taxon>
        <taxon>rosids</taxon>
        <taxon>malvids</taxon>
        <taxon>Malvales</taxon>
        <taxon>Malvaceae</taxon>
        <taxon>Byttnerioideae</taxon>
        <taxon>Theobroma</taxon>
    </lineage>
</organism>